<dbReference type="PaxDb" id="39947-A0A0N7KJ86"/>
<reference evidence="1 2" key="2">
    <citation type="journal article" date="2013" name="Plant Cell Physiol.">
        <title>Rice Annotation Project Database (RAP-DB): an integrative and interactive database for rice genomics.</title>
        <authorList>
            <person name="Sakai H."/>
            <person name="Lee S.S."/>
            <person name="Tanaka T."/>
            <person name="Numa H."/>
            <person name="Kim J."/>
            <person name="Kawahara Y."/>
            <person name="Wakimoto H."/>
            <person name="Yang C.C."/>
            <person name="Iwamoto M."/>
            <person name="Abe T."/>
            <person name="Yamada Y."/>
            <person name="Muto A."/>
            <person name="Inokuchi H."/>
            <person name="Ikemura T."/>
            <person name="Matsumoto T."/>
            <person name="Sasaki T."/>
            <person name="Itoh T."/>
        </authorList>
    </citation>
    <scope>NUCLEOTIDE SEQUENCE [LARGE SCALE GENOMIC DNA]</scope>
    <source>
        <strain evidence="2">cv. Nipponbare</strain>
    </source>
</reference>
<dbReference type="InParanoid" id="A0A0N7KJ86"/>
<keyword evidence="2" id="KW-1185">Reference proteome</keyword>
<dbReference type="AlphaFoldDB" id="A0A0N7KJ86"/>
<gene>
    <name evidence="1" type="ordered locus">Os04g0479600</name>
    <name evidence="1" type="ORF">OSNPB_040479600</name>
</gene>
<dbReference type="EMBL" id="AP014960">
    <property type="protein sequence ID" value="BAS89721.1"/>
    <property type="molecule type" value="Genomic_DNA"/>
</dbReference>
<reference evidence="1 2" key="3">
    <citation type="journal article" date="2013" name="Rice">
        <title>Improvement of the Oryza sativa Nipponbare reference genome using next generation sequence and optical map data.</title>
        <authorList>
            <person name="Kawahara Y."/>
            <person name="de la Bastide M."/>
            <person name="Hamilton J.P."/>
            <person name="Kanamori H."/>
            <person name="McCombie W.R."/>
            <person name="Ouyang S."/>
            <person name="Schwartz D.C."/>
            <person name="Tanaka T."/>
            <person name="Wu J."/>
            <person name="Zhou S."/>
            <person name="Childs K.L."/>
            <person name="Davidson R.M."/>
            <person name="Lin H."/>
            <person name="Quesada-Ocampo L."/>
            <person name="Vaillancourt B."/>
            <person name="Sakai H."/>
            <person name="Lee S.S."/>
            <person name="Kim J."/>
            <person name="Numa H."/>
            <person name="Itoh T."/>
            <person name="Buell C.R."/>
            <person name="Matsumoto T."/>
        </authorList>
    </citation>
    <scope>NUCLEOTIDE SEQUENCE [LARGE SCALE GENOMIC DNA]</scope>
    <source>
        <strain evidence="2">cv. Nipponbare</strain>
    </source>
</reference>
<sequence>MLESARMWDLIVSHQDGVGADADAADEFEDEAAPAASWGRRRRIPGTGAAASSIFLWRQGAPASSWPLALCPHTSSTTSSVTPAFFARAHRSFPTAPQSFGLCFCASICVDEF</sequence>
<accession>A0A0N7KJ86</accession>
<name>A0A0N7KJ86_ORYSJ</name>
<reference evidence="2" key="1">
    <citation type="journal article" date="2005" name="Nature">
        <title>The map-based sequence of the rice genome.</title>
        <authorList>
            <consortium name="International rice genome sequencing project (IRGSP)"/>
            <person name="Matsumoto T."/>
            <person name="Wu J."/>
            <person name="Kanamori H."/>
            <person name="Katayose Y."/>
            <person name="Fujisawa M."/>
            <person name="Namiki N."/>
            <person name="Mizuno H."/>
            <person name="Yamamoto K."/>
            <person name="Antonio B.A."/>
            <person name="Baba T."/>
            <person name="Sakata K."/>
            <person name="Nagamura Y."/>
            <person name="Aoki H."/>
            <person name="Arikawa K."/>
            <person name="Arita K."/>
            <person name="Bito T."/>
            <person name="Chiden Y."/>
            <person name="Fujitsuka N."/>
            <person name="Fukunaka R."/>
            <person name="Hamada M."/>
            <person name="Harada C."/>
            <person name="Hayashi A."/>
            <person name="Hijishita S."/>
            <person name="Honda M."/>
            <person name="Hosokawa S."/>
            <person name="Ichikawa Y."/>
            <person name="Idonuma A."/>
            <person name="Iijima M."/>
            <person name="Ikeda M."/>
            <person name="Ikeno M."/>
            <person name="Ito K."/>
            <person name="Ito S."/>
            <person name="Ito T."/>
            <person name="Ito Y."/>
            <person name="Ito Y."/>
            <person name="Iwabuchi A."/>
            <person name="Kamiya K."/>
            <person name="Karasawa W."/>
            <person name="Kurita K."/>
            <person name="Katagiri S."/>
            <person name="Kikuta A."/>
            <person name="Kobayashi H."/>
            <person name="Kobayashi N."/>
            <person name="Machita K."/>
            <person name="Maehara T."/>
            <person name="Masukawa M."/>
            <person name="Mizubayashi T."/>
            <person name="Mukai Y."/>
            <person name="Nagasaki H."/>
            <person name="Nagata Y."/>
            <person name="Naito S."/>
            <person name="Nakashima M."/>
            <person name="Nakama Y."/>
            <person name="Nakamichi Y."/>
            <person name="Nakamura M."/>
            <person name="Meguro A."/>
            <person name="Negishi M."/>
            <person name="Ohta I."/>
            <person name="Ohta T."/>
            <person name="Okamoto M."/>
            <person name="Ono N."/>
            <person name="Saji S."/>
            <person name="Sakaguchi M."/>
            <person name="Sakai K."/>
            <person name="Shibata M."/>
            <person name="Shimokawa T."/>
            <person name="Song J."/>
            <person name="Takazaki Y."/>
            <person name="Terasawa K."/>
            <person name="Tsugane M."/>
            <person name="Tsuji K."/>
            <person name="Ueda S."/>
            <person name="Waki K."/>
            <person name="Yamagata H."/>
            <person name="Yamamoto M."/>
            <person name="Yamamoto S."/>
            <person name="Yamane H."/>
            <person name="Yoshiki S."/>
            <person name="Yoshihara R."/>
            <person name="Yukawa K."/>
            <person name="Zhong H."/>
            <person name="Yano M."/>
            <person name="Yuan Q."/>
            <person name="Ouyang S."/>
            <person name="Liu J."/>
            <person name="Jones K.M."/>
            <person name="Gansberger K."/>
            <person name="Moffat K."/>
            <person name="Hill J."/>
            <person name="Bera J."/>
            <person name="Fadrosh D."/>
            <person name="Jin S."/>
            <person name="Johri S."/>
            <person name="Kim M."/>
            <person name="Overton L."/>
            <person name="Reardon M."/>
            <person name="Tsitrin T."/>
            <person name="Vuong H."/>
            <person name="Weaver B."/>
            <person name="Ciecko A."/>
            <person name="Tallon L."/>
            <person name="Jackson J."/>
            <person name="Pai G."/>
            <person name="Aken S.V."/>
            <person name="Utterback T."/>
            <person name="Reidmuller S."/>
            <person name="Feldblyum T."/>
            <person name="Hsiao J."/>
            <person name="Zismann V."/>
            <person name="Iobst S."/>
            <person name="de Vazeille A.R."/>
            <person name="Buell C.R."/>
            <person name="Ying K."/>
            <person name="Li Y."/>
            <person name="Lu T."/>
            <person name="Huang Y."/>
            <person name="Zhao Q."/>
            <person name="Feng Q."/>
            <person name="Zhang L."/>
            <person name="Zhu J."/>
            <person name="Weng Q."/>
            <person name="Mu J."/>
            <person name="Lu Y."/>
            <person name="Fan D."/>
            <person name="Liu Y."/>
            <person name="Guan J."/>
            <person name="Zhang Y."/>
            <person name="Yu S."/>
            <person name="Liu X."/>
            <person name="Zhang Y."/>
            <person name="Hong G."/>
            <person name="Han B."/>
            <person name="Choisne N."/>
            <person name="Demange N."/>
            <person name="Orjeda G."/>
            <person name="Samain S."/>
            <person name="Cattolico L."/>
            <person name="Pelletier E."/>
            <person name="Couloux A."/>
            <person name="Segurens B."/>
            <person name="Wincker P."/>
            <person name="D'Hont A."/>
            <person name="Scarpelli C."/>
            <person name="Weissenbach J."/>
            <person name="Salanoubat M."/>
            <person name="Quetier F."/>
            <person name="Yu Y."/>
            <person name="Kim H.R."/>
            <person name="Rambo T."/>
            <person name="Currie J."/>
            <person name="Collura K."/>
            <person name="Luo M."/>
            <person name="Yang T."/>
            <person name="Ammiraju J.S.S."/>
            <person name="Engler F."/>
            <person name="Soderlund C."/>
            <person name="Wing R.A."/>
            <person name="Palmer L.E."/>
            <person name="de la Bastide M."/>
            <person name="Spiegel L."/>
            <person name="Nascimento L."/>
            <person name="Zutavern T."/>
            <person name="O'Shaughnessy A."/>
            <person name="Dike S."/>
            <person name="Dedhia N."/>
            <person name="Preston R."/>
            <person name="Balija V."/>
            <person name="McCombie W.R."/>
            <person name="Chow T."/>
            <person name="Chen H."/>
            <person name="Chung M."/>
            <person name="Chen C."/>
            <person name="Shaw J."/>
            <person name="Wu H."/>
            <person name="Hsiao K."/>
            <person name="Chao Y."/>
            <person name="Chu M."/>
            <person name="Cheng C."/>
            <person name="Hour A."/>
            <person name="Lee P."/>
            <person name="Lin S."/>
            <person name="Lin Y."/>
            <person name="Liou J."/>
            <person name="Liu S."/>
            <person name="Hsing Y."/>
            <person name="Raghuvanshi S."/>
            <person name="Mohanty A."/>
            <person name="Bharti A.K."/>
            <person name="Gaur A."/>
            <person name="Gupta V."/>
            <person name="Kumar D."/>
            <person name="Ravi V."/>
            <person name="Vij S."/>
            <person name="Kapur A."/>
            <person name="Khurana P."/>
            <person name="Khurana P."/>
            <person name="Khurana J.P."/>
            <person name="Tyagi A.K."/>
            <person name="Gaikwad K."/>
            <person name="Singh A."/>
            <person name="Dalal V."/>
            <person name="Srivastava S."/>
            <person name="Dixit A."/>
            <person name="Pal A.K."/>
            <person name="Ghazi I.A."/>
            <person name="Yadav M."/>
            <person name="Pandit A."/>
            <person name="Bhargava A."/>
            <person name="Sureshbabu K."/>
            <person name="Batra K."/>
            <person name="Sharma T.R."/>
            <person name="Mohapatra T."/>
            <person name="Singh N.K."/>
            <person name="Messing J."/>
            <person name="Nelson A.B."/>
            <person name="Fuks G."/>
            <person name="Kavchok S."/>
            <person name="Keizer G."/>
            <person name="Linton E."/>
            <person name="Llaca V."/>
            <person name="Song R."/>
            <person name="Tanyolac B."/>
            <person name="Young S."/>
            <person name="Ho-Il K."/>
            <person name="Hahn J.H."/>
            <person name="Sangsakoo G."/>
            <person name="Vanavichit A."/>
            <person name="de Mattos Luiz.A.T."/>
            <person name="Zimmer P.D."/>
            <person name="Malone G."/>
            <person name="Dellagostin O."/>
            <person name="de Oliveira A.C."/>
            <person name="Bevan M."/>
            <person name="Bancroft I."/>
            <person name="Minx P."/>
            <person name="Cordum H."/>
            <person name="Wilson R."/>
            <person name="Cheng Z."/>
            <person name="Jin W."/>
            <person name="Jiang J."/>
            <person name="Leong S.A."/>
            <person name="Iwama H."/>
            <person name="Gojobori T."/>
            <person name="Itoh T."/>
            <person name="Niimura Y."/>
            <person name="Fujii Y."/>
            <person name="Habara T."/>
            <person name="Sakai H."/>
            <person name="Sato Y."/>
            <person name="Wilson G."/>
            <person name="Kumar K."/>
            <person name="McCouch S."/>
            <person name="Juretic N."/>
            <person name="Hoen D."/>
            <person name="Wright S."/>
            <person name="Bruskiewich R."/>
            <person name="Bureau T."/>
            <person name="Miyao A."/>
            <person name="Hirochika H."/>
            <person name="Nishikawa T."/>
            <person name="Kadowaki K."/>
            <person name="Sugiura M."/>
            <person name="Burr B."/>
            <person name="Sasaki T."/>
        </authorList>
    </citation>
    <scope>NUCLEOTIDE SEQUENCE [LARGE SCALE GENOMIC DNA]</scope>
    <source>
        <strain evidence="2">cv. Nipponbare</strain>
    </source>
</reference>
<organism evidence="1 2">
    <name type="scientific">Oryza sativa subsp. japonica</name>
    <name type="common">Rice</name>
    <dbReference type="NCBI Taxonomy" id="39947"/>
    <lineage>
        <taxon>Eukaryota</taxon>
        <taxon>Viridiplantae</taxon>
        <taxon>Streptophyta</taxon>
        <taxon>Embryophyta</taxon>
        <taxon>Tracheophyta</taxon>
        <taxon>Spermatophyta</taxon>
        <taxon>Magnoliopsida</taxon>
        <taxon>Liliopsida</taxon>
        <taxon>Poales</taxon>
        <taxon>Poaceae</taxon>
        <taxon>BOP clade</taxon>
        <taxon>Oryzoideae</taxon>
        <taxon>Oryzeae</taxon>
        <taxon>Oryzinae</taxon>
        <taxon>Oryza</taxon>
        <taxon>Oryza sativa</taxon>
    </lineage>
</organism>
<evidence type="ECO:0000313" key="1">
    <source>
        <dbReference type="EMBL" id="BAS89721.1"/>
    </source>
</evidence>
<evidence type="ECO:0000313" key="2">
    <source>
        <dbReference type="Proteomes" id="UP000059680"/>
    </source>
</evidence>
<protein>
    <submittedName>
        <fullName evidence="1">Os04g0479600 protein</fullName>
    </submittedName>
</protein>
<dbReference type="Proteomes" id="UP000059680">
    <property type="component" value="Chromosome 4"/>
</dbReference>
<proteinExistence type="predicted"/>